<dbReference type="Gene3D" id="1.25.40.10">
    <property type="entry name" value="Tetratricopeptide repeat domain"/>
    <property type="match status" value="3"/>
</dbReference>
<dbReference type="Gene3D" id="3.40.50.300">
    <property type="entry name" value="P-loop containing nucleotide triphosphate hydrolases"/>
    <property type="match status" value="1"/>
</dbReference>
<dbReference type="Gene3D" id="1.10.10.10">
    <property type="entry name" value="Winged helix-like DNA-binding domain superfamily/Winged helix DNA-binding domain"/>
    <property type="match status" value="2"/>
</dbReference>
<evidence type="ECO:0000256" key="3">
    <source>
        <dbReference type="PROSITE-ProRule" id="PRU00339"/>
    </source>
</evidence>
<dbReference type="PROSITE" id="PS51755">
    <property type="entry name" value="OMPR_PHOB"/>
    <property type="match status" value="1"/>
</dbReference>
<dbReference type="SMART" id="SM00028">
    <property type="entry name" value="TPR"/>
    <property type="match status" value="10"/>
</dbReference>
<dbReference type="PRINTS" id="PR00364">
    <property type="entry name" value="DISEASERSIST"/>
</dbReference>
<feature type="domain" description="OmpR/PhoB-type" evidence="5">
    <location>
        <begin position="3"/>
        <end position="104"/>
    </location>
</feature>
<dbReference type="EMBL" id="BAAAQN010000053">
    <property type="protein sequence ID" value="GAA2052288.1"/>
    <property type="molecule type" value="Genomic_DNA"/>
</dbReference>
<evidence type="ECO:0000256" key="2">
    <source>
        <dbReference type="ARBA" id="ARBA00023125"/>
    </source>
</evidence>
<dbReference type="SUPFAM" id="SSF48452">
    <property type="entry name" value="TPR-like"/>
    <property type="match status" value="4"/>
</dbReference>
<dbReference type="Pfam" id="PF13424">
    <property type="entry name" value="TPR_12"/>
    <property type="match status" value="4"/>
</dbReference>
<comment type="caution">
    <text evidence="6">The sequence shown here is derived from an EMBL/GenBank/DDBJ whole genome shotgun (WGS) entry which is preliminary data.</text>
</comment>
<evidence type="ECO:0000259" key="5">
    <source>
        <dbReference type="PROSITE" id="PS51755"/>
    </source>
</evidence>
<organism evidence="6 7">
    <name type="scientific">Catenulispora yoronensis</name>
    <dbReference type="NCBI Taxonomy" id="450799"/>
    <lineage>
        <taxon>Bacteria</taxon>
        <taxon>Bacillati</taxon>
        <taxon>Actinomycetota</taxon>
        <taxon>Actinomycetes</taxon>
        <taxon>Catenulisporales</taxon>
        <taxon>Catenulisporaceae</taxon>
        <taxon>Catenulispora</taxon>
    </lineage>
</organism>
<dbReference type="SUPFAM" id="SSF46894">
    <property type="entry name" value="C-terminal effector domain of the bipartite response regulators"/>
    <property type="match status" value="1"/>
</dbReference>
<name>A0ABP5GNJ0_9ACTN</name>
<comment type="similarity">
    <text evidence="1">Belongs to the AfsR/DnrI/RedD regulatory family.</text>
</comment>
<evidence type="ECO:0000256" key="4">
    <source>
        <dbReference type="PROSITE-ProRule" id="PRU01091"/>
    </source>
</evidence>
<dbReference type="InterPro" id="IPR002182">
    <property type="entry name" value="NB-ARC"/>
</dbReference>
<dbReference type="InterPro" id="IPR016032">
    <property type="entry name" value="Sig_transdc_resp-reg_C-effctor"/>
</dbReference>
<feature type="DNA-binding region" description="OmpR/PhoB-type" evidence="4">
    <location>
        <begin position="3"/>
        <end position="104"/>
    </location>
</feature>
<gene>
    <name evidence="6" type="ORF">GCM10009839_69530</name>
</gene>
<evidence type="ECO:0000313" key="6">
    <source>
        <dbReference type="EMBL" id="GAA2052288.1"/>
    </source>
</evidence>
<dbReference type="InterPro" id="IPR027417">
    <property type="entry name" value="P-loop_NTPase"/>
</dbReference>
<dbReference type="SUPFAM" id="SSF52540">
    <property type="entry name" value="P-loop containing nucleoside triphosphate hydrolases"/>
    <property type="match status" value="1"/>
</dbReference>
<dbReference type="InterPro" id="IPR019734">
    <property type="entry name" value="TPR_rpt"/>
</dbReference>
<dbReference type="PANTHER" id="PTHR47691:SF3">
    <property type="entry name" value="HTH-TYPE TRANSCRIPTIONAL REGULATOR RV0890C-RELATED"/>
    <property type="match status" value="1"/>
</dbReference>
<dbReference type="InterPro" id="IPR036388">
    <property type="entry name" value="WH-like_DNA-bd_sf"/>
</dbReference>
<reference evidence="7" key="1">
    <citation type="journal article" date="2019" name="Int. J. Syst. Evol. Microbiol.">
        <title>The Global Catalogue of Microorganisms (GCM) 10K type strain sequencing project: providing services to taxonomists for standard genome sequencing and annotation.</title>
        <authorList>
            <consortium name="The Broad Institute Genomics Platform"/>
            <consortium name="The Broad Institute Genome Sequencing Center for Infectious Disease"/>
            <person name="Wu L."/>
            <person name="Ma J."/>
        </authorList>
    </citation>
    <scope>NUCLEOTIDE SEQUENCE [LARGE SCALE GENOMIC DNA]</scope>
    <source>
        <strain evidence="7">JCM 16014</strain>
    </source>
</reference>
<dbReference type="Proteomes" id="UP001500751">
    <property type="component" value="Unassembled WGS sequence"/>
</dbReference>
<dbReference type="Pfam" id="PF00486">
    <property type="entry name" value="Trans_reg_C"/>
    <property type="match status" value="1"/>
</dbReference>
<feature type="repeat" description="TPR" evidence="3">
    <location>
        <begin position="848"/>
        <end position="881"/>
    </location>
</feature>
<keyword evidence="3" id="KW-0802">TPR repeat</keyword>
<dbReference type="PANTHER" id="PTHR47691">
    <property type="entry name" value="REGULATOR-RELATED"/>
    <property type="match status" value="1"/>
</dbReference>
<proteinExistence type="inferred from homology"/>
<dbReference type="InterPro" id="IPR005158">
    <property type="entry name" value="BTAD"/>
</dbReference>
<evidence type="ECO:0000256" key="1">
    <source>
        <dbReference type="ARBA" id="ARBA00005820"/>
    </source>
</evidence>
<dbReference type="Pfam" id="PF00931">
    <property type="entry name" value="NB-ARC"/>
    <property type="match status" value="1"/>
</dbReference>
<dbReference type="SMART" id="SM01043">
    <property type="entry name" value="BTAD"/>
    <property type="match status" value="1"/>
</dbReference>
<dbReference type="InterPro" id="IPR011990">
    <property type="entry name" value="TPR-like_helical_dom_sf"/>
</dbReference>
<keyword evidence="7" id="KW-1185">Reference proteome</keyword>
<dbReference type="RefSeq" id="WP_344669941.1">
    <property type="nucleotide sequence ID" value="NZ_BAAAQN010000053.1"/>
</dbReference>
<accession>A0ABP5GNJ0</accession>
<protein>
    <submittedName>
        <fullName evidence="6">BTAD domain-containing putative transcriptional regulator</fullName>
    </submittedName>
</protein>
<dbReference type="InterPro" id="IPR001867">
    <property type="entry name" value="OmpR/PhoB-type_DNA-bd"/>
</dbReference>
<sequence length="1100" mass="118318">MNGDPGTTPEFEFRLIGTIRAHHRGIPVDLGGPLSRAILAVLLLHQRQAVPKVTIAEYAWPNDPPDTATTMIADYMYRLRKALTPALGRDVLKAVRGGAYRVSVAPELVDVHRFDLLVRRGAASLDGHEPVLAAEHLRRALALWNPGAIALADAESAWLRAQARSLNIKRLGALETLAGIELDAGRPQAAADLTRDVAEAHPEREGLTVITVRALTAAGETTAAAGLAATTITALHGLGHDPGPALRAAHSAALNRTGQTPPASAAGHGPRHQLPMDTVLQGRDREVAELLDLAATNAATDNDAGGAPGTVVISAIDGMAGIGKTALAVHAGHLLAEEFPDGQLFIELRAHIPDTPPRDPGDALAQILLALGLDPRNIPTELEERAKTFRDRLAGTRTLIVLDDAVTEQQVRPLLPGTAGCLVLVTSRNRLKALDDAHPMPLDVLHPTDAVALLRRHAGAGRIPADDPAVARIAELCGYLPLALRITAAFMAHRRTWTSEHLEARLRAGLADLTAFDDGNRQVAAAFNLSYDNLNPEQQTAFRHIGLIPGPEADAYATAALLTTGRQQADALLQELTDRSLLTETTPGRYRLHDLLRLHARTQATAIDPAERRATALDRLLHYYAHTAQTASMLIARLPRRAPDGPPPAHAPDLTDPESAQAWMRAERPNLDAACTHADTHHLDYHTIPLADGIAEIFDSDGHWTRALQIHQAAEAAGIRCDRPAARADTLSDLGRARQLAGNLPGAADALEQALEIFRQIGNRRGEATALTHLGRVRYLATDMLAAAHILEQALEIFQEIGSSLGEAGALTFLGQLRFYLGNSPGAMDALERALKISQRIGSRHNEASALTYLGLTLFQIGDLPGAADALERALEVFRQTGNRLGEAAALSNLGQIRFLTGDLPEAAEVLERTLKICQQVGSRVAEATALAHLGQVRYLTADLPGAVNAQTRALEISRQIGNRASEAGALTHLGQLRFHVGDLPGAKDKLERALEIFRQIHDRTNEAWALNFYAATVAALGDRLHALTLYRQALAMNRELNKSDDEAISLEGIANHHLVTSNPAEGIAYLNQALEIYQRLGMRPDVERVQVKLLELDGQ</sequence>
<dbReference type="Pfam" id="PF03704">
    <property type="entry name" value="BTAD"/>
    <property type="match status" value="1"/>
</dbReference>
<dbReference type="SMART" id="SM00862">
    <property type="entry name" value="Trans_reg_C"/>
    <property type="match status" value="1"/>
</dbReference>
<evidence type="ECO:0000313" key="7">
    <source>
        <dbReference type="Proteomes" id="UP001500751"/>
    </source>
</evidence>
<keyword evidence="2 4" id="KW-0238">DNA-binding</keyword>
<dbReference type="PROSITE" id="PS50005">
    <property type="entry name" value="TPR"/>
    <property type="match status" value="1"/>
</dbReference>